<dbReference type="CDD" id="cd00211">
    <property type="entry name" value="PTS_IIA_fru"/>
    <property type="match status" value="1"/>
</dbReference>
<dbReference type="PANTHER" id="PTHR47738">
    <property type="entry name" value="PTS SYSTEM FRUCTOSE-LIKE EIIA COMPONENT-RELATED"/>
    <property type="match status" value="1"/>
</dbReference>
<dbReference type="InterPro" id="IPR016152">
    <property type="entry name" value="PTrfase/Anion_transptr"/>
</dbReference>
<dbReference type="Gene3D" id="3.40.930.10">
    <property type="entry name" value="Mannitol-specific EII, Chain A"/>
    <property type="match status" value="1"/>
</dbReference>
<dbReference type="InterPro" id="IPR051541">
    <property type="entry name" value="PTS_SugarTrans_NitroReg"/>
</dbReference>
<dbReference type="EMBL" id="JAHCVK010000016">
    <property type="protein sequence ID" value="MBT0654719.1"/>
    <property type="molecule type" value="Genomic_DNA"/>
</dbReference>
<keyword evidence="3" id="KW-1185">Reference proteome</keyword>
<dbReference type="InterPro" id="IPR002178">
    <property type="entry name" value="PTS_EIIA_type-2_dom"/>
</dbReference>
<reference evidence="2 3" key="1">
    <citation type="submission" date="2021-05" db="EMBL/GenBank/DDBJ databases">
        <title>The draft genome of Geobacter luticola JCM 17780.</title>
        <authorList>
            <person name="Xu Z."/>
            <person name="Masuda Y."/>
            <person name="Itoh H."/>
            <person name="Senoo K."/>
        </authorList>
    </citation>
    <scope>NUCLEOTIDE SEQUENCE [LARGE SCALE GENOMIC DNA]</scope>
    <source>
        <strain evidence="2 3">JCM 17780</strain>
    </source>
</reference>
<keyword evidence="2" id="KW-0813">Transport</keyword>
<gene>
    <name evidence="2" type="ORF">KI810_16825</name>
</gene>
<comment type="caution">
    <text evidence="2">The sequence shown here is derived from an EMBL/GenBank/DDBJ whole genome shotgun (WGS) entry which is preliminary data.</text>
</comment>
<feature type="domain" description="PTS EIIA type-2" evidence="1">
    <location>
        <begin position="5"/>
        <end position="149"/>
    </location>
</feature>
<sequence>MELSSLLQPADIIAELVATTKSDVLVELASQVAERHPGLERDELVRVLQERERLGSTGIGDGIAVPHGKLKQARELVLAFGRSRSGVEFSALDGRPVRLFFMLIAPQDAVGIHLKMLARISRLLKDPGIRRRLMDAADAVAIHQIIQEQDSRQ</sequence>
<dbReference type="PROSITE" id="PS51094">
    <property type="entry name" value="PTS_EIIA_TYPE_2"/>
    <property type="match status" value="1"/>
</dbReference>
<evidence type="ECO:0000313" key="2">
    <source>
        <dbReference type="EMBL" id="MBT0654719.1"/>
    </source>
</evidence>
<protein>
    <submittedName>
        <fullName evidence="2">PTS sugar transporter subunit IIA</fullName>
    </submittedName>
</protein>
<keyword evidence="2" id="KW-0762">Sugar transport</keyword>
<evidence type="ECO:0000313" key="3">
    <source>
        <dbReference type="Proteomes" id="UP000756860"/>
    </source>
</evidence>
<proteinExistence type="predicted"/>
<dbReference type="Pfam" id="PF00359">
    <property type="entry name" value="PTS_EIIA_2"/>
    <property type="match status" value="1"/>
</dbReference>
<name>A0ABS5SIW1_9BACT</name>
<organism evidence="2 3">
    <name type="scientific">Geomobilimonas luticola</name>
    <dbReference type="NCBI Taxonomy" id="1114878"/>
    <lineage>
        <taxon>Bacteria</taxon>
        <taxon>Pseudomonadati</taxon>
        <taxon>Thermodesulfobacteriota</taxon>
        <taxon>Desulfuromonadia</taxon>
        <taxon>Geobacterales</taxon>
        <taxon>Geobacteraceae</taxon>
        <taxon>Geomobilimonas</taxon>
    </lineage>
</organism>
<dbReference type="PANTHER" id="PTHR47738:SF2">
    <property type="entry name" value="PTS SYSTEM FRUCTOSE-LIKE EIIA COMPONENT"/>
    <property type="match status" value="1"/>
</dbReference>
<accession>A0ABS5SIW1</accession>
<dbReference type="PROSITE" id="PS00372">
    <property type="entry name" value="PTS_EIIA_TYPE_2_HIS"/>
    <property type="match status" value="1"/>
</dbReference>
<dbReference type="SUPFAM" id="SSF55804">
    <property type="entry name" value="Phoshotransferase/anion transport protein"/>
    <property type="match status" value="1"/>
</dbReference>
<dbReference type="Proteomes" id="UP000756860">
    <property type="component" value="Unassembled WGS sequence"/>
</dbReference>
<evidence type="ECO:0000259" key="1">
    <source>
        <dbReference type="PROSITE" id="PS51094"/>
    </source>
</evidence>